<dbReference type="GO" id="GO:0019433">
    <property type="term" value="P:triglyceride catabolic process"/>
    <property type="evidence" value="ECO:0007669"/>
    <property type="project" value="TreeGrafter"/>
</dbReference>
<gene>
    <name evidence="5" type="ordered locus">Tfu_2246</name>
</gene>
<feature type="active site" description="Nucleophile" evidence="1">
    <location>
        <position position="162"/>
    </location>
</feature>
<dbReference type="AlphaFoldDB" id="Q47MP1"/>
<dbReference type="DNASU" id="3580915"/>
<dbReference type="EMBL" id="CP000088">
    <property type="protein sequence ID" value="AAZ56279.1"/>
    <property type="molecule type" value="Genomic_DNA"/>
</dbReference>
<keyword evidence="2" id="KW-1015">Disulfide bond</keyword>
<dbReference type="PANTHER" id="PTHR37981">
    <property type="entry name" value="LIPASE 2"/>
    <property type="match status" value="1"/>
</dbReference>
<feature type="disulfide bond" evidence="2">
    <location>
        <begin position="182"/>
        <end position="208"/>
    </location>
</feature>
<evidence type="ECO:0000313" key="5">
    <source>
        <dbReference type="EMBL" id="AAZ56279.1"/>
    </source>
</evidence>
<dbReference type="HOGENOM" id="CLU_038449_4_2_11"/>
<evidence type="ECO:0000256" key="1">
    <source>
        <dbReference type="PIRSR" id="PIRSR637460-1"/>
    </source>
</evidence>
<protein>
    <recommendedName>
        <fullName evidence="4">SGNH hydrolase-type esterase domain-containing protein</fullName>
    </recommendedName>
</protein>
<dbReference type="STRING" id="269800.Tfu_2246"/>
<dbReference type="Gene3D" id="3.40.50.1110">
    <property type="entry name" value="SGNH hydrolase"/>
    <property type="match status" value="1"/>
</dbReference>
<dbReference type="InterPro" id="IPR013830">
    <property type="entry name" value="SGNH_hydro"/>
</dbReference>
<dbReference type="Pfam" id="PF13472">
    <property type="entry name" value="Lipase_GDSL_2"/>
    <property type="match status" value="1"/>
</dbReference>
<keyword evidence="3" id="KW-1133">Transmembrane helix</keyword>
<organism evidence="5">
    <name type="scientific">Thermobifida fusca (strain YX)</name>
    <dbReference type="NCBI Taxonomy" id="269800"/>
    <lineage>
        <taxon>Bacteria</taxon>
        <taxon>Bacillati</taxon>
        <taxon>Actinomycetota</taxon>
        <taxon>Actinomycetes</taxon>
        <taxon>Streptosporangiales</taxon>
        <taxon>Nocardiopsidaceae</taxon>
        <taxon>Thermobifida</taxon>
    </lineage>
</organism>
<dbReference type="SUPFAM" id="SSF52266">
    <property type="entry name" value="SGNH hydrolase"/>
    <property type="match status" value="1"/>
</dbReference>
<dbReference type="InterPro" id="IPR037460">
    <property type="entry name" value="SEST-like"/>
</dbReference>
<dbReference type="CDD" id="cd01823">
    <property type="entry name" value="SEST_like"/>
    <property type="match status" value="1"/>
</dbReference>
<proteinExistence type="predicted"/>
<dbReference type="eggNOG" id="COG2755">
    <property type="taxonomic scope" value="Bacteria"/>
</dbReference>
<accession>Q47MP1</accession>
<name>Q47MP1_THEFY</name>
<feature type="active site" evidence="1">
    <location>
        <position position="401"/>
    </location>
</feature>
<keyword evidence="3" id="KW-0472">Membrane</keyword>
<evidence type="ECO:0000259" key="4">
    <source>
        <dbReference type="Pfam" id="PF13472"/>
    </source>
</evidence>
<sequence length="446" mass="48466">MLWCGREGCRFEVCRRDTPGLSRTRNGDSSPPFRAGWSLPPKCGEISQSARKTPAVPRYSLLRTDRPDGPRGRFVGSGPRAATRRRLFLGIPALVLVTALTLVLAVPTGRETLWRMWCEATQDWCLGVPVDSRGQPAEDGEFLLLSPVQAATWGNYYALGDSYSSGDGARDYYPGTAVKGGCWRSANAYPELVAEAYDFAGHLSFLACSGQRGYAMLDAIDEVGSQLDWNSPHTSLVTIGIGGNDLGFSTVLKTCMVRVPLLDSKACTDQEDAIRKRMAKFETTFEELISEVRTRAPDARILVVGYPRIFPEEPTGAYYTLTASNQRWLNETIQEFNQQLAEAVAVHDEEIAASGGVGSVEFVDVYHALDGHEIGSDEPWVNGVQLRDLATGVTVDRSTFHPNAAGHRAVGERVIEQIETGPGRPLYATFAVVAGATVDTLAGEVG</sequence>
<evidence type="ECO:0000256" key="2">
    <source>
        <dbReference type="PIRSR" id="PIRSR637460-2"/>
    </source>
</evidence>
<feature type="domain" description="SGNH hydrolase-type esterase" evidence="4">
    <location>
        <begin position="158"/>
        <end position="409"/>
    </location>
</feature>
<keyword evidence="3" id="KW-0812">Transmembrane</keyword>
<dbReference type="KEGG" id="tfu:Tfu_2246"/>
<evidence type="ECO:0000256" key="3">
    <source>
        <dbReference type="SAM" id="Phobius"/>
    </source>
</evidence>
<dbReference type="GO" id="GO:0004806">
    <property type="term" value="F:triacylglycerol lipase activity"/>
    <property type="evidence" value="ECO:0007669"/>
    <property type="project" value="TreeGrafter"/>
</dbReference>
<feature type="transmembrane region" description="Helical" evidence="3">
    <location>
        <begin position="87"/>
        <end position="106"/>
    </location>
</feature>
<dbReference type="InterPro" id="IPR036514">
    <property type="entry name" value="SGNH_hydro_sf"/>
</dbReference>
<feature type="disulfide bond" evidence="2">
    <location>
        <begin position="255"/>
        <end position="267"/>
    </location>
</feature>
<dbReference type="PANTHER" id="PTHR37981:SF1">
    <property type="entry name" value="SGNH HYDROLASE-TYPE ESTERASE DOMAIN-CONTAINING PROTEIN"/>
    <property type="match status" value="1"/>
</dbReference>
<reference evidence="5" key="1">
    <citation type="submission" date="2005-07" db="EMBL/GenBank/DDBJ databases">
        <title>Complete sequence of Thermobifida fusca YX.</title>
        <authorList>
            <consortium name="US DOE Joint Genome Institute"/>
            <person name="Copeland A."/>
            <person name="Lucas S."/>
            <person name="Lapidus A."/>
            <person name="Barry K."/>
            <person name="Detter J.C."/>
            <person name="Glavina T."/>
            <person name="Hammon N."/>
            <person name="Israni S."/>
            <person name="Pitluck S."/>
            <person name="Di Bartolo G."/>
            <person name="Chain P."/>
            <person name="Schmutz J."/>
            <person name="Larimer F."/>
            <person name="Land M."/>
            <person name="Lykidis A."/>
            <person name="Richardson P."/>
        </authorList>
    </citation>
    <scope>NUCLEOTIDE SEQUENCE</scope>
    <source>
        <strain evidence="5">YX</strain>
    </source>
</reference>